<evidence type="ECO:0000256" key="7">
    <source>
        <dbReference type="ARBA" id="ARBA00023136"/>
    </source>
</evidence>
<sequence>MNYVKQFILDRKLLWKMVQNDFKTRYLGSYLGVFWALINPIITIVTFWFVFEVGFRSAPVNDISFVLWLVPGIIPWFYFSDSIGAATTSVIDNAYLVKKVRFRVGYLPLIKILASLLIHLFFIVLAICLFLAHGYSPTVYYFDIIYYLFTSTLLIIGIAYITSSLSVFFKDVGQIVGIIIQFGFWLTPIFWNPVIISDKYSFIFELNPMYYVTSGYRDSFIYGRHFWENGTSSILYIIQVLVVLVIGILLFKRSKSAFSDVL</sequence>
<evidence type="ECO:0000256" key="3">
    <source>
        <dbReference type="ARBA" id="ARBA00022448"/>
    </source>
</evidence>
<dbReference type="RefSeq" id="WP_375354554.1">
    <property type="nucleotide sequence ID" value="NZ_JBHHMI010000005.1"/>
</dbReference>
<dbReference type="EMBL" id="JBHHMI010000005">
    <property type="protein sequence ID" value="MFB5266679.1"/>
    <property type="molecule type" value="Genomic_DNA"/>
</dbReference>
<comment type="caution">
    <text evidence="10">The sequence shown here is derived from an EMBL/GenBank/DDBJ whole genome shotgun (WGS) entry which is preliminary data.</text>
</comment>
<comment type="similarity">
    <text evidence="2 8">Belongs to the ABC-2 integral membrane protein family.</text>
</comment>
<feature type="transmembrane region" description="Helical" evidence="8">
    <location>
        <begin position="175"/>
        <end position="196"/>
    </location>
</feature>
<keyword evidence="11" id="KW-1185">Reference proteome</keyword>
<name>A0ABV5ATE8_9BACL</name>
<evidence type="ECO:0000256" key="4">
    <source>
        <dbReference type="ARBA" id="ARBA00022475"/>
    </source>
</evidence>
<keyword evidence="5 8" id="KW-0812">Transmembrane</keyword>
<evidence type="ECO:0000313" key="11">
    <source>
        <dbReference type="Proteomes" id="UP001580346"/>
    </source>
</evidence>
<evidence type="ECO:0000256" key="1">
    <source>
        <dbReference type="ARBA" id="ARBA00004651"/>
    </source>
</evidence>
<feature type="transmembrane region" description="Helical" evidence="8">
    <location>
        <begin position="63"/>
        <end position="79"/>
    </location>
</feature>
<comment type="subcellular location">
    <subcellularLocation>
        <location evidence="1 8">Cell membrane</location>
        <topology evidence="1 8">Multi-pass membrane protein</topology>
    </subcellularLocation>
</comment>
<keyword evidence="7 8" id="KW-0472">Membrane</keyword>
<evidence type="ECO:0000256" key="8">
    <source>
        <dbReference type="RuleBase" id="RU361157"/>
    </source>
</evidence>
<reference evidence="10 11" key="1">
    <citation type="submission" date="2024-09" db="EMBL/GenBank/DDBJ databases">
        <title>Paenibacillus zeirhizospherea sp. nov., isolated from surface of the maize (Zea mays) roots in a horticulture field, Hungary.</title>
        <authorList>
            <person name="Marton D."/>
            <person name="Farkas M."/>
            <person name="Bedics A."/>
            <person name="Toth E."/>
            <person name="Tancsics A."/>
            <person name="Boka K."/>
            <person name="Maroti G."/>
            <person name="Kriszt B."/>
            <person name="Cserhati M."/>
        </authorList>
    </citation>
    <scope>NUCLEOTIDE SEQUENCE [LARGE SCALE GENOMIC DNA]</scope>
    <source>
        <strain evidence="10 11">KCTC 33519</strain>
    </source>
</reference>
<evidence type="ECO:0000256" key="5">
    <source>
        <dbReference type="ARBA" id="ARBA00022692"/>
    </source>
</evidence>
<dbReference type="PANTHER" id="PTHR30413">
    <property type="entry name" value="INNER MEMBRANE TRANSPORT PERMEASE"/>
    <property type="match status" value="1"/>
</dbReference>
<feature type="transmembrane region" description="Helical" evidence="8">
    <location>
        <begin position="26"/>
        <end position="51"/>
    </location>
</feature>
<dbReference type="Proteomes" id="UP001580346">
    <property type="component" value="Unassembled WGS sequence"/>
</dbReference>
<gene>
    <name evidence="10" type="ORF">ACE41H_07760</name>
</gene>
<evidence type="ECO:0000256" key="6">
    <source>
        <dbReference type="ARBA" id="ARBA00022989"/>
    </source>
</evidence>
<accession>A0ABV5ATE8</accession>
<feature type="transmembrane region" description="Helical" evidence="8">
    <location>
        <begin position="144"/>
        <end position="163"/>
    </location>
</feature>
<keyword evidence="6 8" id="KW-1133">Transmembrane helix</keyword>
<feature type="transmembrane region" description="Helical" evidence="8">
    <location>
        <begin position="233"/>
        <end position="251"/>
    </location>
</feature>
<feature type="transmembrane region" description="Helical" evidence="8">
    <location>
        <begin position="109"/>
        <end position="132"/>
    </location>
</feature>
<evidence type="ECO:0000259" key="9">
    <source>
        <dbReference type="PROSITE" id="PS51012"/>
    </source>
</evidence>
<dbReference type="PANTHER" id="PTHR30413:SF10">
    <property type="entry name" value="CAPSULE POLYSACCHARIDE EXPORT INNER-MEMBRANE PROTEIN CTRC"/>
    <property type="match status" value="1"/>
</dbReference>
<dbReference type="PROSITE" id="PS51012">
    <property type="entry name" value="ABC_TM2"/>
    <property type="match status" value="1"/>
</dbReference>
<evidence type="ECO:0000313" key="10">
    <source>
        <dbReference type="EMBL" id="MFB5266679.1"/>
    </source>
</evidence>
<feature type="domain" description="ABC transmembrane type-2" evidence="9">
    <location>
        <begin position="31"/>
        <end position="254"/>
    </location>
</feature>
<dbReference type="Pfam" id="PF01061">
    <property type="entry name" value="ABC2_membrane"/>
    <property type="match status" value="1"/>
</dbReference>
<protein>
    <recommendedName>
        <fullName evidence="8">Transport permease protein</fullName>
    </recommendedName>
</protein>
<keyword evidence="3 8" id="KW-0813">Transport</keyword>
<dbReference type="InterPro" id="IPR013525">
    <property type="entry name" value="ABC2_TM"/>
</dbReference>
<dbReference type="InterPro" id="IPR047817">
    <property type="entry name" value="ABC2_TM_bact-type"/>
</dbReference>
<evidence type="ECO:0000256" key="2">
    <source>
        <dbReference type="ARBA" id="ARBA00007783"/>
    </source>
</evidence>
<proteinExistence type="inferred from homology"/>
<keyword evidence="4 8" id="KW-1003">Cell membrane</keyword>
<organism evidence="10 11">
    <name type="scientific">Paenibacillus enshidis</name>
    <dbReference type="NCBI Taxonomy" id="1458439"/>
    <lineage>
        <taxon>Bacteria</taxon>
        <taxon>Bacillati</taxon>
        <taxon>Bacillota</taxon>
        <taxon>Bacilli</taxon>
        <taxon>Bacillales</taxon>
        <taxon>Paenibacillaceae</taxon>
        <taxon>Paenibacillus</taxon>
    </lineage>
</organism>